<gene>
    <name evidence="2" type="ORF">KME65_09350</name>
</gene>
<comment type="caution">
    <text evidence="2">The sequence shown here is derived from an EMBL/GenBank/DDBJ whole genome shotgun (WGS) entry which is preliminary data.</text>
</comment>
<protein>
    <submittedName>
        <fullName evidence="2">DNA-binding domain-containing protein</fullName>
    </submittedName>
</protein>
<evidence type="ECO:0000259" key="1">
    <source>
        <dbReference type="Pfam" id="PF09836"/>
    </source>
</evidence>
<evidence type="ECO:0000313" key="2">
    <source>
        <dbReference type="EMBL" id="MBT2989156.1"/>
    </source>
</evidence>
<sequence length="261" mass="28979">MKPLSELQQMFCDGLRSSAPPSTLLLNEIVDDGLQLERFNVYRNNFVVLNGDALADMYPVIKRLLGAEAFRLLATAYVRDYPPMDRALLLYGERFADFLAAVPELSGLPYLADVARLEFAWTAAYHADDVAVLGQHQVAALSPDALENLRLQPHPSMHCISSDYPIYSIWLANQDGQMEETISLDEGGSQVVVIRPKVEVEVRVVSPGSLAFLQSLAFGETIGTAYTRAVEMDAEFDLHAFFARHLFDGTFCELQNQGTTD</sequence>
<organism evidence="2 3">
    <name type="scientific">Candidatus Thiodiazotropha taylori</name>
    <dbReference type="NCBI Taxonomy" id="2792791"/>
    <lineage>
        <taxon>Bacteria</taxon>
        <taxon>Pseudomonadati</taxon>
        <taxon>Pseudomonadota</taxon>
        <taxon>Gammaproteobacteria</taxon>
        <taxon>Chromatiales</taxon>
        <taxon>Sedimenticolaceae</taxon>
        <taxon>Candidatus Thiodiazotropha</taxon>
    </lineage>
</organism>
<dbReference type="EMBL" id="JAHHGM010000007">
    <property type="protein sequence ID" value="MBT2989156.1"/>
    <property type="molecule type" value="Genomic_DNA"/>
</dbReference>
<proteinExistence type="predicted"/>
<dbReference type="Gene3D" id="1.10.150.690">
    <property type="entry name" value="DUF2063"/>
    <property type="match status" value="1"/>
</dbReference>
<dbReference type="GO" id="GO:0003677">
    <property type="term" value="F:DNA binding"/>
    <property type="evidence" value="ECO:0007669"/>
    <property type="project" value="UniProtKB-KW"/>
</dbReference>
<feature type="domain" description="Putative DNA-binding" evidence="1">
    <location>
        <begin position="6"/>
        <end position="99"/>
    </location>
</feature>
<name>A0A944M711_9GAMM</name>
<dbReference type="Proteomes" id="UP000770889">
    <property type="component" value="Unassembled WGS sequence"/>
</dbReference>
<evidence type="ECO:0000313" key="3">
    <source>
        <dbReference type="Proteomes" id="UP000770889"/>
    </source>
</evidence>
<dbReference type="InterPro" id="IPR018640">
    <property type="entry name" value="DUF2063"/>
</dbReference>
<reference evidence="2 3" key="1">
    <citation type="submission" date="2021-05" db="EMBL/GenBank/DDBJ databases">
        <title>Genetic and Functional Diversity in Clade A Lucinid endosymbionts from the Bahamas.</title>
        <authorList>
            <person name="Giani N.M."/>
            <person name="Engel A.S."/>
            <person name="Campbell B.J."/>
        </authorList>
    </citation>
    <scope>NUCLEOTIDE SEQUENCE [LARGE SCALE GENOMIC DNA]</scope>
    <source>
        <strain evidence="2">LUC16012Gg_MoonRockCtena</strain>
    </source>
</reference>
<dbReference type="Pfam" id="PF09836">
    <property type="entry name" value="DUF2063"/>
    <property type="match status" value="1"/>
</dbReference>
<dbReference type="InterPro" id="IPR044922">
    <property type="entry name" value="DUF2063_N_sf"/>
</dbReference>
<accession>A0A944M711</accession>
<keyword evidence="2" id="KW-0238">DNA-binding</keyword>
<dbReference type="AlphaFoldDB" id="A0A944M711"/>